<keyword evidence="6" id="KW-1015">Disulfide bond</keyword>
<keyword evidence="5 8" id="KW-0732">Signal</keyword>
<name>A0AAP0QJL5_9ROSI</name>
<comment type="similarity">
    <text evidence="2">Belongs to the plant rapid alkalinization factor (RALF) family.</text>
</comment>
<keyword evidence="4" id="KW-0372">Hormone</keyword>
<evidence type="ECO:0000313" key="10">
    <source>
        <dbReference type="Proteomes" id="UP001428341"/>
    </source>
</evidence>
<comment type="caution">
    <text evidence="9">The sequence shown here is derived from an EMBL/GenBank/DDBJ whole genome shotgun (WGS) entry which is preliminary data.</text>
</comment>
<dbReference type="Proteomes" id="UP001428341">
    <property type="component" value="Unassembled WGS sequence"/>
</dbReference>
<evidence type="ECO:0000256" key="5">
    <source>
        <dbReference type="ARBA" id="ARBA00022729"/>
    </source>
</evidence>
<dbReference type="GO" id="GO:0040008">
    <property type="term" value="P:regulation of growth"/>
    <property type="evidence" value="ECO:0007669"/>
    <property type="project" value="UniProtKB-ARBA"/>
</dbReference>
<evidence type="ECO:0000256" key="4">
    <source>
        <dbReference type="ARBA" id="ARBA00022702"/>
    </source>
</evidence>
<dbReference type="InterPro" id="IPR008801">
    <property type="entry name" value="RALF"/>
</dbReference>
<comment type="function">
    <text evidence="7">Cell signaling peptide that may regulate plant stress, growth, and development. Mediates a rapid alkalinization of extracellular space by mediating a transient increase in the cytoplasmic Ca(2+) concentration leading to a calcium-dependent signaling events through a cell surface receptor and a concomitant activation of some intracellular mitogen-activated protein kinases.</text>
</comment>
<evidence type="ECO:0000256" key="2">
    <source>
        <dbReference type="ARBA" id="ARBA00009178"/>
    </source>
</evidence>
<dbReference type="PANTHER" id="PTHR34270:SF3">
    <property type="entry name" value="PROTEIN RALF-LIKE 16-RELATED"/>
    <property type="match status" value="1"/>
</dbReference>
<feature type="chain" id="PRO_5042894451" evidence="8">
    <location>
        <begin position="22"/>
        <end position="178"/>
    </location>
</feature>
<evidence type="ECO:0000256" key="6">
    <source>
        <dbReference type="ARBA" id="ARBA00023157"/>
    </source>
</evidence>
<accession>A0AAP0QJL5</accession>
<evidence type="ECO:0000256" key="7">
    <source>
        <dbReference type="ARBA" id="ARBA00037228"/>
    </source>
</evidence>
<dbReference type="GO" id="GO:0005179">
    <property type="term" value="F:hormone activity"/>
    <property type="evidence" value="ECO:0007669"/>
    <property type="project" value="UniProtKB-KW"/>
</dbReference>
<gene>
    <name evidence="9" type="ORF">WN944_015450</name>
</gene>
<dbReference type="AlphaFoldDB" id="A0AAP0QJL5"/>
<organism evidence="9 10">
    <name type="scientific">Citrus x changshan-huyou</name>
    <dbReference type="NCBI Taxonomy" id="2935761"/>
    <lineage>
        <taxon>Eukaryota</taxon>
        <taxon>Viridiplantae</taxon>
        <taxon>Streptophyta</taxon>
        <taxon>Embryophyta</taxon>
        <taxon>Tracheophyta</taxon>
        <taxon>Spermatophyta</taxon>
        <taxon>Magnoliopsida</taxon>
        <taxon>eudicotyledons</taxon>
        <taxon>Gunneridae</taxon>
        <taxon>Pentapetalae</taxon>
        <taxon>rosids</taxon>
        <taxon>malvids</taxon>
        <taxon>Sapindales</taxon>
        <taxon>Rutaceae</taxon>
        <taxon>Aurantioideae</taxon>
        <taxon>Citrus</taxon>
    </lineage>
</organism>
<evidence type="ECO:0000256" key="3">
    <source>
        <dbReference type="ARBA" id="ARBA00022525"/>
    </source>
</evidence>
<dbReference type="EMBL" id="JBCGBO010000005">
    <property type="protein sequence ID" value="KAK9200253.1"/>
    <property type="molecule type" value="Genomic_DNA"/>
</dbReference>
<dbReference type="Pfam" id="PF05498">
    <property type="entry name" value="RALF"/>
    <property type="match status" value="1"/>
</dbReference>
<evidence type="ECO:0000313" key="9">
    <source>
        <dbReference type="EMBL" id="KAK9200253.1"/>
    </source>
</evidence>
<dbReference type="PANTHER" id="PTHR34270">
    <property type="entry name" value="PROTEIN RALF-LIKE 15-RELATED"/>
    <property type="match status" value="1"/>
</dbReference>
<keyword evidence="10" id="KW-1185">Reference proteome</keyword>
<comment type="subcellular location">
    <subcellularLocation>
        <location evidence="1">Secreted</location>
    </subcellularLocation>
</comment>
<protein>
    <submittedName>
        <fullName evidence="9">Uncharacterized protein</fullName>
    </submittedName>
</protein>
<evidence type="ECO:0000256" key="8">
    <source>
        <dbReference type="SAM" id="SignalP"/>
    </source>
</evidence>
<dbReference type="GO" id="GO:0005576">
    <property type="term" value="C:extracellular region"/>
    <property type="evidence" value="ECO:0007669"/>
    <property type="project" value="UniProtKB-SubCell"/>
</dbReference>
<sequence>MTTKGMIVFGLTIMLLTRGLSGRVANANEISYGAIAADINNECSKEHPELCAHQQSNEYERGCSAEIVNAAVIVDPSVKQVIATACDQICCCSISTEQNSLESCSELSFDLSSNGESNRTSLSPNDLHIKCCPVKECEIHLLYAPDFAESMEDPTGSFNLEILMSVEDIHCIWYFSIN</sequence>
<reference evidence="9 10" key="1">
    <citation type="submission" date="2024-05" db="EMBL/GenBank/DDBJ databases">
        <title>Haplotype-resolved chromosome-level genome assembly of Huyou (Citrus changshanensis).</title>
        <authorList>
            <person name="Miao C."/>
            <person name="Chen W."/>
            <person name="Wu Y."/>
            <person name="Wang L."/>
            <person name="Zhao S."/>
            <person name="Grierson D."/>
            <person name="Xu C."/>
            <person name="Chen K."/>
        </authorList>
    </citation>
    <scope>NUCLEOTIDE SEQUENCE [LARGE SCALE GENOMIC DNA]</scope>
    <source>
        <strain evidence="9">01-14</strain>
        <tissue evidence="9">Leaf</tissue>
    </source>
</reference>
<keyword evidence="3" id="KW-0964">Secreted</keyword>
<evidence type="ECO:0000256" key="1">
    <source>
        <dbReference type="ARBA" id="ARBA00004613"/>
    </source>
</evidence>
<proteinExistence type="inferred from homology"/>
<feature type="signal peptide" evidence="8">
    <location>
        <begin position="1"/>
        <end position="21"/>
    </location>
</feature>